<accession>A0A9D4R819</accession>
<comment type="caution">
    <text evidence="1">The sequence shown here is derived from an EMBL/GenBank/DDBJ whole genome shotgun (WGS) entry which is preliminary data.</text>
</comment>
<name>A0A9D4R819_DREPO</name>
<proteinExistence type="predicted"/>
<protein>
    <submittedName>
        <fullName evidence="1">Uncharacterized protein</fullName>
    </submittedName>
</protein>
<organism evidence="1 2">
    <name type="scientific">Dreissena polymorpha</name>
    <name type="common">Zebra mussel</name>
    <name type="synonym">Mytilus polymorpha</name>
    <dbReference type="NCBI Taxonomy" id="45954"/>
    <lineage>
        <taxon>Eukaryota</taxon>
        <taxon>Metazoa</taxon>
        <taxon>Spiralia</taxon>
        <taxon>Lophotrochozoa</taxon>
        <taxon>Mollusca</taxon>
        <taxon>Bivalvia</taxon>
        <taxon>Autobranchia</taxon>
        <taxon>Heteroconchia</taxon>
        <taxon>Euheterodonta</taxon>
        <taxon>Imparidentia</taxon>
        <taxon>Neoheterodontei</taxon>
        <taxon>Myida</taxon>
        <taxon>Dreissenoidea</taxon>
        <taxon>Dreissenidae</taxon>
        <taxon>Dreissena</taxon>
    </lineage>
</organism>
<reference evidence="1" key="1">
    <citation type="journal article" date="2019" name="bioRxiv">
        <title>The Genome of the Zebra Mussel, Dreissena polymorpha: A Resource for Invasive Species Research.</title>
        <authorList>
            <person name="McCartney M.A."/>
            <person name="Auch B."/>
            <person name="Kono T."/>
            <person name="Mallez S."/>
            <person name="Zhang Y."/>
            <person name="Obille A."/>
            <person name="Becker A."/>
            <person name="Abrahante J.E."/>
            <person name="Garbe J."/>
            <person name="Badalamenti J.P."/>
            <person name="Herman A."/>
            <person name="Mangelson H."/>
            <person name="Liachko I."/>
            <person name="Sullivan S."/>
            <person name="Sone E.D."/>
            <person name="Koren S."/>
            <person name="Silverstein K.A.T."/>
            <person name="Beckman K.B."/>
            <person name="Gohl D.M."/>
        </authorList>
    </citation>
    <scope>NUCLEOTIDE SEQUENCE</scope>
    <source>
        <strain evidence="1">Duluth1</strain>
        <tissue evidence="1">Whole animal</tissue>
    </source>
</reference>
<dbReference type="Proteomes" id="UP000828390">
    <property type="component" value="Unassembled WGS sequence"/>
</dbReference>
<evidence type="ECO:0000313" key="1">
    <source>
        <dbReference type="EMBL" id="KAH3858509.1"/>
    </source>
</evidence>
<gene>
    <name evidence="1" type="ORF">DPMN_101134</name>
</gene>
<reference evidence="1" key="2">
    <citation type="submission" date="2020-11" db="EMBL/GenBank/DDBJ databases">
        <authorList>
            <person name="McCartney M.A."/>
            <person name="Auch B."/>
            <person name="Kono T."/>
            <person name="Mallez S."/>
            <person name="Becker A."/>
            <person name="Gohl D.M."/>
            <person name="Silverstein K.A.T."/>
            <person name="Koren S."/>
            <person name="Bechman K.B."/>
            <person name="Herman A."/>
            <person name="Abrahante J.E."/>
            <person name="Garbe J."/>
        </authorList>
    </citation>
    <scope>NUCLEOTIDE SEQUENCE</scope>
    <source>
        <strain evidence="1">Duluth1</strain>
        <tissue evidence="1">Whole animal</tissue>
    </source>
</reference>
<keyword evidence="2" id="KW-1185">Reference proteome</keyword>
<dbReference type="AlphaFoldDB" id="A0A9D4R819"/>
<evidence type="ECO:0000313" key="2">
    <source>
        <dbReference type="Proteomes" id="UP000828390"/>
    </source>
</evidence>
<sequence length="78" mass="8891">MTDQFFVLNLITELERNHGLKIFVPLRDNLKGGSDNTVCAQLIEHRGCGLMYALKVIGWPWCCGYGVRRFDSDCRSVL</sequence>
<dbReference type="EMBL" id="JAIWYP010000003">
    <property type="protein sequence ID" value="KAH3858509.1"/>
    <property type="molecule type" value="Genomic_DNA"/>
</dbReference>